<gene>
    <name evidence="2" type="ORF">VHEMI00766</name>
</gene>
<proteinExistence type="predicted"/>
<name>A0A0A1T3C2_9HYPO</name>
<evidence type="ECO:0000313" key="2">
    <source>
        <dbReference type="EMBL" id="CEJ80590.1"/>
    </source>
</evidence>
<keyword evidence="3" id="KW-1185">Reference proteome</keyword>
<feature type="transmembrane region" description="Helical" evidence="1">
    <location>
        <begin position="130"/>
        <end position="148"/>
    </location>
</feature>
<dbReference type="Proteomes" id="UP000039046">
    <property type="component" value="Unassembled WGS sequence"/>
</dbReference>
<feature type="transmembrane region" description="Helical" evidence="1">
    <location>
        <begin position="21"/>
        <end position="43"/>
    </location>
</feature>
<keyword evidence="1" id="KW-0812">Transmembrane</keyword>
<evidence type="ECO:0000313" key="3">
    <source>
        <dbReference type="Proteomes" id="UP000039046"/>
    </source>
</evidence>
<protein>
    <submittedName>
        <fullName evidence="2">Uncharacterized protein</fullName>
    </submittedName>
</protein>
<keyword evidence="1" id="KW-1133">Transmembrane helix</keyword>
<sequence length="149" mass="15754">MRTASLLPGVSWHFNLFSSPVYRFSTACLLFLTLQIAVVAAAADEAAPEPTASRHPRARAAPSIPAYTPIVTPAPDQAAILSKMGYKQETYYSCNTFDGQQHCGWHVPIVQAVAETAIQGSLAPGTRTDTSVVAAVLACVAGIFAFGLM</sequence>
<dbReference type="AlphaFoldDB" id="A0A0A1T3C2"/>
<organism evidence="2 3">
    <name type="scientific">[Torrubiella] hemipterigena</name>
    <dbReference type="NCBI Taxonomy" id="1531966"/>
    <lineage>
        <taxon>Eukaryota</taxon>
        <taxon>Fungi</taxon>
        <taxon>Dikarya</taxon>
        <taxon>Ascomycota</taxon>
        <taxon>Pezizomycotina</taxon>
        <taxon>Sordariomycetes</taxon>
        <taxon>Hypocreomycetidae</taxon>
        <taxon>Hypocreales</taxon>
        <taxon>Clavicipitaceae</taxon>
        <taxon>Clavicipitaceae incertae sedis</taxon>
        <taxon>'Torrubiella' clade</taxon>
    </lineage>
</organism>
<accession>A0A0A1T3C2</accession>
<keyword evidence="1" id="KW-0472">Membrane</keyword>
<dbReference type="EMBL" id="CDHN01000001">
    <property type="protein sequence ID" value="CEJ80590.1"/>
    <property type="molecule type" value="Genomic_DNA"/>
</dbReference>
<reference evidence="2 3" key="1">
    <citation type="journal article" date="2015" name="Genome Announc.">
        <title>Draft Genome Sequence and Gene Annotation of the Entomopathogenic Fungus Verticillium hemipterigenum.</title>
        <authorList>
            <person name="Horn F."/>
            <person name="Habel A."/>
            <person name="Scharf D.H."/>
            <person name="Dworschak J."/>
            <person name="Brakhage A.A."/>
            <person name="Guthke R."/>
            <person name="Hertweck C."/>
            <person name="Linde J."/>
        </authorList>
    </citation>
    <scope>NUCLEOTIDE SEQUENCE [LARGE SCALE GENOMIC DNA]</scope>
</reference>
<dbReference type="OrthoDB" id="3542181at2759"/>
<dbReference type="HOGENOM" id="CLU_1750987_0_0_1"/>
<evidence type="ECO:0000256" key="1">
    <source>
        <dbReference type="SAM" id="Phobius"/>
    </source>
</evidence>